<gene>
    <name evidence="1" type="ORF">GIX77_08230</name>
</gene>
<dbReference type="AlphaFoldDB" id="A0A7X2KJ47"/>
<organism evidence="1 2">
    <name type="scientific">Limosilactobacillus reuteri</name>
    <name type="common">Lactobacillus reuteri</name>
    <dbReference type="NCBI Taxonomy" id="1598"/>
    <lineage>
        <taxon>Bacteria</taxon>
        <taxon>Bacillati</taxon>
        <taxon>Bacillota</taxon>
        <taxon>Bacilli</taxon>
        <taxon>Lactobacillales</taxon>
        <taxon>Lactobacillaceae</taxon>
        <taxon>Limosilactobacillus</taxon>
    </lineage>
</organism>
<dbReference type="EMBL" id="WJMX01000014">
    <property type="protein sequence ID" value="MRH80748.1"/>
    <property type="molecule type" value="Genomic_DNA"/>
</dbReference>
<protein>
    <submittedName>
        <fullName evidence="1">Uncharacterized protein</fullName>
    </submittedName>
</protein>
<name>A0A7X2KJ47_LIMRT</name>
<dbReference type="RefSeq" id="WP_153703424.1">
    <property type="nucleotide sequence ID" value="NZ_WJMX01000014.1"/>
</dbReference>
<evidence type="ECO:0000313" key="1">
    <source>
        <dbReference type="EMBL" id="MRH80748.1"/>
    </source>
</evidence>
<proteinExistence type="predicted"/>
<dbReference type="Proteomes" id="UP000470878">
    <property type="component" value="Unassembled WGS sequence"/>
</dbReference>
<accession>A0A7X2KJ47</accession>
<comment type="caution">
    <text evidence="1">The sequence shown here is derived from an EMBL/GenBank/DDBJ whole genome shotgun (WGS) entry which is preliminary data.</text>
</comment>
<evidence type="ECO:0000313" key="2">
    <source>
        <dbReference type="Proteomes" id="UP000470878"/>
    </source>
</evidence>
<reference evidence="1 2" key="1">
    <citation type="submission" date="2019-11" db="EMBL/GenBank/DDBJ databases">
        <title>Draft genome sequence of 12 host-associated Lactobacillus reuteri rodent strains.</title>
        <authorList>
            <person name="Zhang S."/>
            <person name="Ozcam M."/>
            <person name="Van Pijkeren J.P."/>
        </authorList>
    </citation>
    <scope>NUCLEOTIDE SEQUENCE [LARGE SCALE GENOMIC DNA]</scope>
    <source>
        <strain evidence="1 2">CR</strain>
    </source>
</reference>
<sequence length="101" mass="11187">MAIKKEVATLNIPESKKTTVIQKAIRSLSNTSTSTPKNHFTSVEKKRIIQENYYQALKGQSSSMSDAAKRQIHTQVATQVNSKLKIVNQDINATIAKIMGL</sequence>